<organism evidence="2">
    <name type="scientific">viral metagenome</name>
    <dbReference type="NCBI Taxonomy" id="1070528"/>
    <lineage>
        <taxon>unclassified sequences</taxon>
        <taxon>metagenomes</taxon>
        <taxon>organismal metagenomes</taxon>
    </lineage>
</organism>
<keyword evidence="1" id="KW-0472">Membrane</keyword>
<keyword evidence="1" id="KW-0812">Transmembrane</keyword>
<name>A0A6C0AHV8_9ZZZZ</name>
<dbReference type="EMBL" id="MN740642">
    <property type="protein sequence ID" value="QHS79397.1"/>
    <property type="molecule type" value="Genomic_DNA"/>
</dbReference>
<evidence type="ECO:0000256" key="1">
    <source>
        <dbReference type="SAM" id="Phobius"/>
    </source>
</evidence>
<accession>A0A6C0AHV8</accession>
<evidence type="ECO:0000313" key="2">
    <source>
        <dbReference type="EMBL" id="QHS79397.1"/>
    </source>
</evidence>
<proteinExistence type="predicted"/>
<feature type="transmembrane region" description="Helical" evidence="1">
    <location>
        <begin position="6"/>
        <end position="30"/>
    </location>
</feature>
<keyword evidence="1" id="KW-1133">Transmembrane helix</keyword>
<feature type="transmembrane region" description="Helical" evidence="1">
    <location>
        <begin position="110"/>
        <end position="130"/>
    </location>
</feature>
<sequence length="177" mass="19703">MVVLFVIELLMHCAFFLIFLTTFYFTYVGYIQNISLVKEISSLGNEYVSLGKVDKSGKPQFTNDSSEENQRIVTYVGVSVGLISALFIGLAITLSILTNHSVFELIVSNLITISFIAVTDIVILSIFGLFQVLQKTFMTGLLGKIASGQSQSIKCDMMKTTVERMFPGMKSFVDQFF</sequence>
<reference evidence="2" key="1">
    <citation type="journal article" date="2020" name="Nature">
        <title>Giant virus diversity and host interactions through global metagenomics.</title>
        <authorList>
            <person name="Schulz F."/>
            <person name="Roux S."/>
            <person name="Paez-Espino D."/>
            <person name="Jungbluth S."/>
            <person name="Walsh D.A."/>
            <person name="Denef V.J."/>
            <person name="McMahon K.D."/>
            <person name="Konstantinidis K.T."/>
            <person name="Eloe-Fadrosh E.A."/>
            <person name="Kyrpides N.C."/>
            <person name="Woyke T."/>
        </authorList>
    </citation>
    <scope>NUCLEOTIDE SEQUENCE</scope>
    <source>
        <strain evidence="2">GVMAG-S-1035237-23</strain>
    </source>
</reference>
<dbReference type="AlphaFoldDB" id="A0A6C0AHV8"/>
<feature type="transmembrane region" description="Helical" evidence="1">
    <location>
        <begin position="72"/>
        <end position="98"/>
    </location>
</feature>
<protein>
    <submittedName>
        <fullName evidence="2">Uncharacterized protein</fullName>
    </submittedName>
</protein>